<feature type="chain" id="PRO_5031315912" evidence="2">
    <location>
        <begin position="29"/>
        <end position="269"/>
    </location>
</feature>
<keyword evidence="2" id="KW-0732">Signal</keyword>
<evidence type="ECO:0000256" key="1">
    <source>
        <dbReference type="SAM" id="MobiDB-lite"/>
    </source>
</evidence>
<dbReference type="RefSeq" id="WP_185000981.1">
    <property type="nucleotide sequence ID" value="NZ_BAAAUI010000018.1"/>
</dbReference>
<proteinExistence type="predicted"/>
<dbReference type="AlphaFoldDB" id="A0A7W7C5J0"/>
<name>A0A7W7C5J0_9PSEU</name>
<evidence type="ECO:0000313" key="4">
    <source>
        <dbReference type="Proteomes" id="UP000533598"/>
    </source>
</evidence>
<gene>
    <name evidence="3" type="ORF">HNR67_001041</name>
</gene>
<comment type="caution">
    <text evidence="3">The sequence shown here is derived from an EMBL/GenBank/DDBJ whole genome shotgun (WGS) entry which is preliminary data.</text>
</comment>
<keyword evidence="4" id="KW-1185">Reference proteome</keyword>
<feature type="compositionally biased region" description="Low complexity" evidence="1">
    <location>
        <begin position="186"/>
        <end position="199"/>
    </location>
</feature>
<dbReference type="Proteomes" id="UP000533598">
    <property type="component" value="Unassembled WGS sequence"/>
</dbReference>
<protein>
    <submittedName>
        <fullName evidence="3">Uncharacterized protein</fullName>
    </submittedName>
</protein>
<evidence type="ECO:0000256" key="2">
    <source>
        <dbReference type="SAM" id="SignalP"/>
    </source>
</evidence>
<evidence type="ECO:0000313" key="3">
    <source>
        <dbReference type="EMBL" id="MBB4674923.1"/>
    </source>
</evidence>
<feature type="region of interest" description="Disordered" evidence="1">
    <location>
        <begin position="147"/>
        <end position="205"/>
    </location>
</feature>
<sequence>MRRLLSRALVVSGGTLIGWLIAAGSANAADLVPVEPMADPVQSVTQALAASTDQAAGLVGEVRTAADEGVRRAISEATSVISQPARQVKVDGPIEDAVHNVAKLFEQAPVLSEVTEAVANTGSGPSARMYARDAAYYEGAPVADAESRVEQAATAPVASQPDRHPVPPAPSTAPVQQPGQVEDAPRQQPQPVQPGLPLLPLVPLPMPVPTSNPGSCSCGHDGTDAALVALGGYLPMHSLMDTTRGLLADSAAADCVLAGQAKAPGTTPD</sequence>
<accession>A0A7W7C5J0</accession>
<dbReference type="EMBL" id="JACHMH010000001">
    <property type="protein sequence ID" value="MBB4674923.1"/>
    <property type="molecule type" value="Genomic_DNA"/>
</dbReference>
<reference evidence="3 4" key="1">
    <citation type="submission" date="2020-08" db="EMBL/GenBank/DDBJ databases">
        <title>Sequencing the genomes of 1000 actinobacteria strains.</title>
        <authorList>
            <person name="Klenk H.-P."/>
        </authorList>
    </citation>
    <scope>NUCLEOTIDE SEQUENCE [LARGE SCALE GENOMIC DNA]</scope>
    <source>
        <strain evidence="3 4">DSM 44230</strain>
    </source>
</reference>
<organism evidence="3 4">
    <name type="scientific">Crossiella cryophila</name>
    <dbReference type="NCBI Taxonomy" id="43355"/>
    <lineage>
        <taxon>Bacteria</taxon>
        <taxon>Bacillati</taxon>
        <taxon>Actinomycetota</taxon>
        <taxon>Actinomycetes</taxon>
        <taxon>Pseudonocardiales</taxon>
        <taxon>Pseudonocardiaceae</taxon>
        <taxon>Crossiella</taxon>
    </lineage>
</organism>
<feature type="signal peptide" evidence="2">
    <location>
        <begin position="1"/>
        <end position="28"/>
    </location>
</feature>